<keyword evidence="4" id="KW-1185">Reference proteome</keyword>
<dbReference type="AlphaFoldDB" id="A0A0B7F9U0"/>
<gene>
    <name evidence="3" type="ORF">RSOLAG1IB_06514</name>
</gene>
<feature type="region of interest" description="Disordered" evidence="1">
    <location>
        <begin position="57"/>
        <end position="78"/>
    </location>
</feature>
<evidence type="ECO:0000256" key="1">
    <source>
        <dbReference type="SAM" id="MobiDB-lite"/>
    </source>
</evidence>
<dbReference type="EMBL" id="LN679112">
    <property type="protein sequence ID" value="CEL53659.1"/>
    <property type="molecule type" value="Genomic_DNA"/>
</dbReference>
<feature type="domain" description="BTB" evidence="2">
    <location>
        <begin position="87"/>
        <end position="163"/>
    </location>
</feature>
<dbReference type="STRING" id="1108050.A0A0B7F9U0"/>
<dbReference type="Proteomes" id="UP000059188">
    <property type="component" value="Unassembled WGS sequence"/>
</dbReference>
<dbReference type="Gene3D" id="3.30.710.10">
    <property type="entry name" value="Potassium Channel Kv1.1, Chain A"/>
    <property type="match status" value="1"/>
</dbReference>
<sequence length="330" mass="36719">MHVKELTCPVDYRAGDGRTQLFHPTPMLVLNPSPSDSNKNSAPLTSRAGSVVLIGKTSDDEHDDTPAKPSGTKPPEPIVRHPEFFFDNTLIAIQIENTLFNVHKYQLTKSEVFSEMFKLPKPKGGEPEEGSSPECPIVICGTTSSDFAALLKVLYASHFSSNQPAPDASLIIPAFRLANLLCFSELRTYLLPLAKKSLDNVDKIVFAREFDIKEWLMPAHVQLCRRDEFLSTEEARKLEVDSVLMISRIREQYRSGGNGTVIGNYYCWSCIGMSYYGNNLQCRHCNTVVSNGVYRNATGTMVGSNAPTDDTALEAELKKWVDNSHAEKRP</sequence>
<dbReference type="SUPFAM" id="SSF54695">
    <property type="entry name" value="POZ domain"/>
    <property type="match status" value="1"/>
</dbReference>
<dbReference type="PROSITE" id="PS50097">
    <property type="entry name" value="BTB"/>
    <property type="match status" value="1"/>
</dbReference>
<protein>
    <recommendedName>
        <fullName evidence="2">BTB domain-containing protein</fullName>
    </recommendedName>
</protein>
<organism evidence="3 4">
    <name type="scientific">Thanatephorus cucumeris (strain AG1-IB / isolate 7/3/14)</name>
    <name type="common">Lettuce bottom rot fungus</name>
    <name type="synonym">Rhizoctonia solani</name>
    <dbReference type="NCBI Taxonomy" id="1108050"/>
    <lineage>
        <taxon>Eukaryota</taxon>
        <taxon>Fungi</taxon>
        <taxon>Dikarya</taxon>
        <taxon>Basidiomycota</taxon>
        <taxon>Agaricomycotina</taxon>
        <taxon>Agaricomycetes</taxon>
        <taxon>Cantharellales</taxon>
        <taxon>Ceratobasidiaceae</taxon>
        <taxon>Rhizoctonia</taxon>
        <taxon>Rhizoctonia solani AG-1</taxon>
    </lineage>
</organism>
<dbReference type="Pfam" id="PF00651">
    <property type="entry name" value="BTB"/>
    <property type="match status" value="1"/>
</dbReference>
<dbReference type="InterPro" id="IPR011333">
    <property type="entry name" value="SKP1/BTB/POZ_sf"/>
</dbReference>
<evidence type="ECO:0000313" key="3">
    <source>
        <dbReference type="EMBL" id="CEL53659.1"/>
    </source>
</evidence>
<dbReference type="OrthoDB" id="3199068at2759"/>
<dbReference type="InterPro" id="IPR000210">
    <property type="entry name" value="BTB/POZ_dom"/>
</dbReference>
<evidence type="ECO:0000313" key="4">
    <source>
        <dbReference type="Proteomes" id="UP000059188"/>
    </source>
</evidence>
<reference evidence="3 4" key="1">
    <citation type="submission" date="2014-11" db="EMBL/GenBank/DDBJ databases">
        <authorList>
            <person name="Wibberg Daniel"/>
        </authorList>
    </citation>
    <scope>NUCLEOTIDE SEQUENCE [LARGE SCALE GENOMIC DNA]</scope>
    <source>
        <strain evidence="3">Rhizoctonia solani AG1-IB 7/3/14</strain>
    </source>
</reference>
<name>A0A0B7F9U0_THACB</name>
<accession>A0A0B7F9U0</accession>
<evidence type="ECO:0000259" key="2">
    <source>
        <dbReference type="PROSITE" id="PS50097"/>
    </source>
</evidence>
<proteinExistence type="predicted"/>
<dbReference type="CDD" id="cd18186">
    <property type="entry name" value="BTB_POZ_ZBTB_KLHL-like"/>
    <property type="match status" value="1"/>
</dbReference>